<name>A0A9X3BU73_9MYCO</name>
<dbReference type="Proteomes" id="UP001140293">
    <property type="component" value="Unassembled WGS sequence"/>
</dbReference>
<keyword evidence="3" id="KW-0804">Transcription</keyword>
<evidence type="ECO:0000256" key="3">
    <source>
        <dbReference type="ARBA" id="ARBA00023163"/>
    </source>
</evidence>
<dbReference type="InterPro" id="IPR001647">
    <property type="entry name" value="HTH_TetR"/>
</dbReference>
<comment type="caution">
    <text evidence="6">The sequence shown here is derived from an EMBL/GenBank/DDBJ whole genome shotgun (WGS) entry which is preliminary data.</text>
</comment>
<evidence type="ECO:0000259" key="5">
    <source>
        <dbReference type="PROSITE" id="PS50977"/>
    </source>
</evidence>
<dbReference type="RefSeq" id="WP_264012591.1">
    <property type="nucleotide sequence ID" value="NZ_JACKSJ010000085.1"/>
</dbReference>
<keyword evidence="2 4" id="KW-0238">DNA-binding</keyword>
<organism evidence="6 7">
    <name type="scientific">[Mycobacterium] manitobense</name>
    <dbReference type="NCBI Taxonomy" id="190147"/>
    <lineage>
        <taxon>Bacteria</taxon>
        <taxon>Bacillati</taxon>
        <taxon>Actinomycetota</taxon>
        <taxon>Actinomycetes</taxon>
        <taxon>Mycobacteriales</taxon>
        <taxon>Mycobacteriaceae</taxon>
        <taxon>Mycolicibacterium</taxon>
    </lineage>
</organism>
<feature type="domain" description="HTH tetR-type" evidence="5">
    <location>
        <begin position="12"/>
        <end position="72"/>
    </location>
</feature>
<protein>
    <submittedName>
        <fullName evidence="6">TetR family transcriptional regulator</fullName>
    </submittedName>
</protein>
<evidence type="ECO:0000256" key="1">
    <source>
        <dbReference type="ARBA" id="ARBA00023015"/>
    </source>
</evidence>
<dbReference type="InterPro" id="IPR009057">
    <property type="entry name" value="Homeodomain-like_sf"/>
</dbReference>
<keyword evidence="1" id="KW-0805">Transcription regulation</keyword>
<dbReference type="GO" id="GO:0003700">
    <property type="term" value="F:DNA-binding transcription factor activity"/>
    <property type="evidence" value="ECO:0007669"/>
    <property type="project" value="TreeGrafter"/>
</dbReference>
<dbReference type="PRINTS" id="PR00455">
    <property type="entry name" value="HTHTETR"/>
</dbReference>
<dbReference type="Gene3D" id="1.10.10.60">
    <property type="entry name" value="Homeodomain-like"/>
    <property type="match status" value="1"/>
</dbReference>
<gene>
    <name evidence="6" type="ORF">H7I41_10805</name>
</gene>
<keyword evidence="7" id="KW-1185">Reference proteome</keyword>
<dbReference type="EMBL" id="JACKSJ010000085">
    <property type="protein sequence ID" value="MCV7170403.1"/>
    <property type="molecule type" value="Genomic_DNA"/>
</dbReference>
<reference evidence="6" key="2">
    <citation type="journal article" date="2022" name="BMC Genomics">
        <title>Comparative genome analysis of mycobacteria focusing on tRNA and non-coding RNA.</title>
        <authorList>
            <person name="Behra P.R.K."/>
            <person name="Pettersson B.M.F."/>
            <person name="Ramesh M."/>
            <person name="Das S."/>
            <person name="Dasgupta S."/>
            <person name="Kirsebom L.A."/>
        </authorList>
    </citation>
    <scope>NUCLEOTIDE SEQUENCE</scope>
    <source>
        <strain evidence="6">DSM 44615</strain>
    </source>
</reference>
<evidence type="ECO:0000313" key="6">
    <source>
        <dbReference type="EMBL" id="MCV7170403.1"/>
    </source>
</evidence>
<evidence type="ECO:0000256" key="4">
    <source>
        <dbReference type="PROSITE-ProRule" id="PRU00335"/>
    </source>
</evidence>
<dbReference type="Pfam" id="PF00440">
    <property type="entry name" value="TetR_N"/>
    <property type="match status" value="1"/>
</dbReference>
<dbReference type="PANTHER" id="PTHR30055:SF240">
    <property type="entry name" value="HTH-TYPE TRANSCRIPTIONAL REGULATOR ACRR"/>
    <property type="match status" value="1"/>
</dbReference>
<dbReference type="SUPFAM" id="SSF46689">
    <property type="entry name" value="Homeodomain-like"/>
    <property type="match status" value="1"/>
</dbReference>
<dbReference type="AlphaFoldDB" id="A0A9X3BU73"/>
<accession>A0A9X3BU73</accession>
<dbReference type="PANTHER" id="PTHR30055">
    <property type="entry name" value="HTH-TYPE TRANSCRIPTIONAL REGULATOR RUTR"/>
    <property type="match status" value="1"/>
</dbReference>
<reference evidence="6" key="1">
    <citation type="submission" date="2020-07" db="EMBL/GenBank/DDBJ databases">
        <authorList>
            <person name="Pettersson B.M.F."/>
            <person name="Behra P.R.K."/>
            <person name="Ramesh M."/>
            <person name="Das S."/>
            <person name="Dasgupta S."/>
            <person name="Kirsebom L.A."/>
        </authorList>
    </citation>
    <scope>NUCLEOTIDE SEQUENCE</scope>
    <source>
        <strain evidence="6">DSM 44615</strain>
    </source>
</reference>
<sequence length="211" mass="22288">MRSNTEPTFTERARRDQIVAAALEIIAAGGYGQASVAKIADHIGIAKSAVLYHFTTKSDIIEAAVATVMTHAASAIVSAVRTERTATGKLAAYIRANAAFIAANRIPAVAMLDIVTSYRSSDGLRFDQAAAKPAGDDPPTGDLALLDPAAIFADGVGSGEFRPLSVTFMKNALRAALDGAVWEVARDPDYDVVAYGEELVTMFELATRAQR</sequence>
<proteinExistence type="predicted"/>
<dbReference type="InterPro" id="IPR050109">
    <property type="entry name" value="HTH-type_TetR-like_transc_reg"/>
</dbReference>
<feature type="DNA-binding region" description="H-T-H motif" evidence="4">
    <location>
        <begin position="35"/>
        <end position="54"/>
    </location>
</feature>
<evidence type="ECO:0000256" key="2">
    <source>
        <dbReference type="ARBA" id="ARBA00023125"/>
    </source>
</evidence>
<dbReference type="PROSITE" id="PS50977">
    <property type="entry name" value="HTH_TETR_2"/>
    <property type="match status" value="1"/>
</dbReference>
<dbReference type="Gene3D" id="1.10.357.10">
    <property type="entry name" value="Tetracycline Repressor, domain 2"/>
    <property type="match status" value="1"/>
</dbReference>
<dbReference type="GO" id="GO:0000976">
    <property type="term" value="F:transcription cis-regulatory region binding"/>
    <property type="evidence" value="ECO:0007669"/>
    <property type="project" value="TreeGrafter"/>
</dbReference>
<evidence type="ECO:0000313" key="7">
    <source>
        <dbReference type="Proteomes" id="UP001140293"/>
    </source>
</evidence>